<feature type="region of interest" description="Disordered" evidence="1">
    <location>
        <begin position="73"/>
        <end position="107"/>
    </location>
</feature>
<dbReference type="AlphaFoldDB" id="A0AAV4DRZ7"/>
<proteinExistence type="predicted"/>
<dbReference type="EMBL" id="BLXT01008250">
    <property type="protein sequence ID" value="GFO47098.1"/>
    <property type="molecule type" value="Genomic_DNA"/>
</dbReference>
<feature type="compositionally biased region" description="Basic and acidic residues" evidence="1">
    <location>
        <begin position="83"/>
        <end position="93"/>
    </location>
</feature>
<reference evidence="2 3" key="1">
    <citation type="journal article" date="2021" name="Elife">
        <title>Chloroplast acquisition without the gene transfer in kleptoplastic sea slugs, Plakobranchus ocellatus.</title>
        <authorList>
            <person name="Maeda T."/>
            <person name="Takahashi S."/>
            <person name="Yoshida T."/>
            <person name="Shimamura S."/>
            <person name="Takaki Y."/>
            <person name="Nagai Y."/>
            <person name="Toyoda A."/>
            <person name="Suzuki Y."/>
            <person name="Arimoto A."/>
            <person name="Ishii H."/>
            <person name="Satoh N."/>
            <person name="Nishiyama T."/>
            <person name="Hasebe M."/>
            <person name="Maruyama T."/>
            <person name="Minagawa J."/>
            <person name="Obokata J."/>
            <person name="Shigenobu S."/>
        </authorList>
    </citation>
    <scope>NUCLEOTIDE SEQUENCE [LARGE SCALE GENOMIC DNA]</scope>
</reference>
<evidence type="ECO:0000256" key="1">
    <source>
        <dbReference type="SAM" id="MobiDB-lite"/>
    </source>
</evidence>
<evidence type="ECO:0000313" key="2">
    <source>
        <dbReference type="EMBL" id="GFO47098.1"/>
    </source>
</evidence>
<sequence>MRVNKPTIENHCEEKRKSEIEVGAIENSAEESESEREEDAEERWAKGEEKKKENQENVLKQLGKIRRKIKQRLRGMEQMSTKQESHNGADKKNTHIKKAQILEAETK</sequence>
<dbReference type="Proteomes" id="UP000735302">
    <property type="component" value="Unassembled WGS sequence"/>
</dbReference>
<feature type="compositionally biased region" description="Acidic residues" evidence="1">
    <location>
        <begin position="28"/>
        <end position="41"/>
    </location>
</feature>
<feature type="region of interest" description="Disordered" evidence="1">
    <location>
        <begin position="1"/>
        <end position="56"/>
    </location>
</feature>
<keyword evidence="3" id="KW-1185">Reference proteome</keyword>
<evidence type="ECO:0000313" key="3">
    <source>
        <dbReference type="Proteomes" id="UP000735302"/>
    </source>
</evidence>
<accession>A0AAV4DRZ7</accession>
<feature type="compositionally biased region" description="Basic and acidic residues" evidence="1">
    <location>
        <begin position="42"/>
        <end position="55"/>
    </location>
</feature>
<comment type="caution">
    <text evidence="2">The sequence shown here is derived from an EMBL/GenBank/DDBJ whole genome shotgun (WGS) entry which is preliminary data.</text>
</comment>
<organism evidence="2 3">
    <name type="scientific">Plakobranchus ocellatus</name>
    <dbReference type="NCBI Taxonomy" id="259542"/>
    <lineage>
        <taxon>Eukaryota</taxon>
        <taxon>Metazoa</taxon>
        <taxon>Spiralia</taxon>
        <taxon>Lophotrochozoa</taxon>
        <taxon>Mollusca</taxon>
        <taxon>Gastropoda</taxon>
        <taxon>Heterobranchia</taxon>
        <taxon>Euthyneura</taxon>
        <taxon>Panpulmonata</taxon>
        <taxon>Sacoglossa</taxon>
        <taxon>Placobranchoidea</taxon>
        <taxon>Plakobranchidae</taxon>
        <taxon>Plakobranchus</taxon>
    </lineage>
</organism>
<feature type="compositionally biased region" description="Basic and acidic residues" evidence="1">
    <location>
        <begin position="8"/>
        <end position="20"/>
    </location>
</feature>
<gene>
    <name evidence="2" type="ORF">PoB_007360300</name>
</gene>
<protein>
    <submittedName>
        <fullName evidence="2">Uncharacterized protein</fullName>
    </submittedName>
</protein>
<name>A0AAV4DRZ7_9GAST</name>